<evidence type="ECO:0000256" key="1">
    <source>
        <dbReference type="SAM" id="SignalP"/>
    </source>
</evidence>
<dbReference type="CDD" id="cd08994">
    <property type="entry name" value="GH43_62_32_68_117_130-like"/>
    <property type="match status" value="1"/>
</dbReference>
<name>U6RGS6_9BACT</name>
<sequence length="540" mass="61279">MNERIRRITSIAIVACATALSASAQITDRPRPAEWDKLIPGGKYVDRFEAMQGNKLSDKVWGAQEVLPRFVDNGIEHPDISFWGGNILKGKEGKYHLFVCGWPENAEKGHMEWPNSTVYHAVSKQLHGPYTIQDTVGKGHNPEAFTLTDGRIVVYVINGYYIANSMNGPWEFKQFDFNPRDRKIIEGLSNLTFARRQDGSRLMICRGGGVWISRTGTSPYNQITEKRAYPDVEGEFEDPVVWRDSLQYHLIVNDWLGRIAFYQRSPDGVHWVTEQGEAYVPGISRHKDGKVENWFKYERAKVYQDKEGRPIQMNFAVIDTIKWEDHGNDRHSSKNICIPLKKDLLLSVLNTVPIDASTPTIEVRIAAEKGFNPSRQLDIPSLRFGSFNEVNFGRGCKPLSWKKEGKDLIVTFEGKGSGITAEEFAPKLIGKDKKGEFVIGYAHLPYINYKPAILSALRPRYDEANKQWKVEVQNFGLSASEETTLKITSNGLTVAETLLPKLKPYETKTVSIKGENRLEDQRLVSVKFYRNGNETAVNKF</sequence>
<evidence type="ECO:0000313" key="3">
    <source>
        <dbReference type="EMBL" id="EOA54398.1"/>
    </source>
</evidence>
<proteinExistence type="predicted"/>
<dbReference type="RefSeq" id="WP_005941060.1">
    <property type="nucleotide sequence ID" value="NZ_KB890325.1"/>
</dbReference>
<keyword evidence="4" id="KW-1185">Reference proteome</keyword>
<dbReference type="InterPro" id="IPR011635">
    <property type="entry name" value="CARDB"/>
</dbReference>
<feature type="signal peptide" evidence="1">
    <location>
        <begin position="1"/>
        <end position="24"/>
    </location>
</feature>
<feature type="chain" id="PRO_5004679385" description="CARDB domain-containing protein" evidence="1">
    <location>
        <begin position="25"/>
        <end position="540"/>
    </location>
</feature>
<comment type="caution">
    <text evidence="3">The sequence shown here is derived from an EMBL/GenBank/DDBJ whole genome shotgun (WGS) entry which is preliminary data.</text>
</comment>
<dbReference type="OrthoDB" id="9794572at2"/>
<reference evidence="3 4" key="1">
    <citation type="submission" date="2013-04" db="EMBL/GenBank/DDBJ databases">
        <title>The Genome Sequence of Bacteroides massiliensis DSM 17679.</title>
        <authorList>
            <consortium name="The Broad Institute Genomics Platform"/>
            <person name="Earl A."/>
            <person name="Ward D."/>
            <person name="Feldgarden M."/>
            <person name="Gevers D."/>
            <person name="Martens E."/>
            <person name="Fenner L."/>
            <person name="Roux V."/>
            <person name="Mallet M.N."/>
            <person name="Raoult D."/>
            <person name="Walker B."/>
            <person name="Young S."/>
            <person name="Zeng Q."/>
            <person name="Gargeya S."/>
            <person name="Fitzgerald M."/>
            <person name="Haas B."/>
            <person name="Abouelleil A."/>
            <person name="Allen A.W."/>
            <person name="Alvarado L."/>
            <person name="Arachchi H.M."/>
            <person name="Berlin A.M."/>
            <person name="Chapman S.B."/>
            <person name="Gainer-Dewar J."/>
            <person name="Goldberg J."/>
            <person name="Griggs A."/>
            <person name="Gujja S."/>
            <person name="Hansen M."/>
            <person name="Howarth C."/>
            <person name="Imamovic A."/>
            <person name="Ireland A."/>
            <person name="Larimer J."/>
            <person name="McCowan C."/>
            <person name="Murphy C."/>
            <person name="Pearson M."/>
            <person name="Poon T.W."/>
            <person name="Priest M."/>
            <person name="Roberts A."/>
            <person name="Saif S."/>
            <person name="Shea T."/>
            <person name="Sisk P."/>
            <person name="Sykes S."/>
            <person name="Wortman J."/>
            <person name="Nusbaum C."/>
            <person name="Birren B."/>
        </authorList>
    </citation>
    <scope>NUCLEOTIDE SEQUENCE [LARGE SCALE GENOMIC DNA]</scope>
    <source>
        <strain evidence="4">B84634 / Timone 84634 / DSM 17679 / JCM 13223</strain>
    </source>
</reference>
<dbReference type="InterPro" id="IPR023296">
    <property type="entry name" value="Glyco_hydro_beta-prop_sf"/>
</dbReference>
<dbReference type="STRING" id="1121098.HMPREF1534_02276"/>
<dbReference type="GeneID" id="60061786"/>
<protein>
    <recommendedName>
        <fullName evidence="2">CARDB domain-containing protein</fullName>
    </recommendedName>
</protein>
<dbReference type="HOGENOM" id="CLU_026773_0_0_10"/>
<dbReference type="SUPFAM" id="SSF75005">
    <property type="entry name" value="Arabinanase/levansucrase/invertase"/>
    <property type="match status" value="1"/>
</dbReference>
<organism evidence="3 4">
    <name type="scientific">Phocaeicola massiliensis B84634 = Timone 84634 = DSM 17679 = JCM 13223</name>
    <dbReference type="NCBI Taxonomy" id="1121098"/>
    <lineage>
        <taxon>Bacteria</taxon>
        <taxon>Pseudomonadati</taxon>
        <taxon>Bacteroidota</taxon>
        <taxon>Bacteroidia</taxon>
        <taxon>Bacteroidales</taxon>
        <taxon>Bacteroidaceae</taxon>
        <taxon>Phocaeicola</taxon>
    </lineage>
</organism>
<feature type="domain" description="CARDB" evidence="2">
    <location>
        <begin position="461"/>
        <end position="516"/>
    </location>
</feature>
<dbReference type="EMBL" id="AQHY01000026">
    <property type="protein sequence ID" value="EOA54398.1"/>
    <property type="molecule type" value="Genomic_DNA"/>
</dbReference>
<evidence type="ECO:0000259" key="2">
    <source>
        <dbReference type="Pfam" id="PF07705"/>
    </source>
</evidence>
<dbReference type="AlphaFoldDB" id="U6RGS6"/>
<dbReference type="Proteomes" id="UP000017831">
    <property type="component" value="Unassembled WGS sequence"/>
</dbReference>
<accession>U6RGS6</accession>
<dbReference type="Pfam" id="PF07705">
    <property type="entry name" value="CARDB"/>
    <property type="match status" value="1"/>
</dbReference>
<gene>
    <name evidence="3" type="ORF">HMPREF1534_02276</name>
</gene>
<keyword evidence="1" id="KW-0732">Signal</keyword>
<dbReference type="eggNOG" id="COG1621">
    <property type="taxonomic scope" value="Bacteria"/>
</dbReference>
<evidence type="ECO:0000313" key="4">
    <source>
        <dbReference type="Proteomes" id="UP000017831"/>
    </source>
</evidence>
<dbReference type="Gene3D" id="2.115.10.20">
    <property type="entry name" value="Glycosyl hydrolase domain, family 43"/>
    <property type="match status" value="1"/>
</dbReference>
<dbReference type="PATRIC" id="fig|1121098.3.peg.2317"/>